<evidence type="ECO:0000313" key="4">
    <source>
        <dbReference type="EMBL" id="QQE75679.1"/>
    </source>
</evidence>
<protein>
    <submittedName>
        <fullName evidence="4">GNAT family N-acetyltransferase</fullName>
    </submittedName>
</protein>
<reference evidence="5" key="2">
    <citation type="submission" date="2021-04" db="EMBL/GenBank/DDBJ databases">
        <title>Brevibacillus composti FJAT-54423, complete genome.</title>
        <authorList>
            <person name="Tang R."/>
        </authorList>
    </citation>
    <scope>NUCLEOTIDE SEQUENCE</scope>
    <source>
        <strain evidence="5">FJAT-54424</strain>
    </source>
</reference>
<evidence type="ECO:0000313" key="7">
    <source>
        <dbReference type="Proteomes" id="UP000677234"/>
    </source>
</evidence>
<organism evidence="4 6">
    <name type="scientific">Brevibacillus composti</name>
    <dbReference type="NCBI Taxonomy" id="2796470"/>
    <lineage>
        <taxon>Bacteria</taxon>
        <taxon>Bacillati</taxon>
        <taxon>Bacillota</taxon>
        <taxon>Bacilli</taxon>
        <taxon>Bacillales</taxon>
        <taxon>Paenibacillaceae</taxon>
        <taxon>Brevibacillus</taxon>
    </lineage>
</organism>
<evidence type="ECO:0000256" key="2">
    <source>
        <dbReference type="ARBA" id="ARBA00023315"/>
    </source>
</evidence>
<dbReference type="InterPro" id="IPR000182">
    <property type="entry name" value="GNAT_dom"/>
</dbReference>
<dbReference type="InterPro" id="IPR016181">
    <property type="entry name" value="Acyl_CoA_acyltransferase"/>
</dbReference>
<dbReference type="InterPro" id="IPR050832">
    <property type="entry name" value="Bact_Acetyltransf"/>
</dbReference>
<dbReference type="Pfam" id="PF13673">
    <property type="entry name" value="Acetyltransf_10"/>
    <property type="match status" value="1"/>
</dbReference>
<dbReference type="SUPFAM" id="SSF55729">
    <property type="entry name" value="Acyl-CoA N-acyltransferases (Nat)"/>
    <property type="match status" value="1"/>
</dbReference>
<accession>A0A7T5EN55</accession>
<gene>
    <name evidence="4" type="ORF">JD108_07300</name>
    <name evidence="5" type="ORF">KDJ56_06980</name>
</gene>
<feature type="domain" description="N-acetyltransferase" evidence="3">
    <location>
        <begin position="21"/>
        <end position="164"/>
    </location>
</feature>
<keyword evidence="2" id="KW-0012">Acyltransferase</keyword>
<dbReference type="Proteomes" id="UP000595847">
    <property type="component" value="Chromosome"/>
</dbReference>
<dbReference type="PANTHER" id="PTHR43877">
    <property type="entry name" value="AMINOALKYLPHOSPHONATE N-ACETYLTRANSFERASE-RELATED-RELATED"/>
    <property type="match status" value="1"/>
</dbReference>
<evidence type="ECO:0000313" key="5">
    <source>
        <dbReference type="EMBL" id="QUO42705.1"/>
    </source>
</evidence>
<keyword evidence="7" id="KW-1185">Reference proteome</keyword>
<dbReference type="AlphaFoldDB" id="A0A7T5EN55"/>
<evidence type="ECO:0000256" key="1">
    <source>
        <dbReference type="ARBA" id="ARBA00022679"/>
    </source>
</evidence>
<reference evidence="4 6" key="1">
    <citation type="submission" date="2020-12" db="EMBL/GenBank/DDBJ databases">
        <title>strain FJAT-54423T represents a novel species of the genus Brevibacillus.</title>
        <authorList>
            <person name="Tang R."/>
        </authorList>
    </citation>
    <scope>NUCLEOTIDE SEQUENCE [LARGE SCALE GENOMIC DNA]</scope>
    <source>
        <strain evidence="4 6">FJAT-54423</strain>
    </source>
</reference>
<dbReference type="GO" id="GO:0016747">
    <property type="term" value="F:acyltransferase activity, transferring groups other than amino-acyl groups"/>
    <property type="evidence" value="ECO:0007669"/>
    <property type="project" value="InterPro"/>
</dbReference>
<evidence type="ECO:0000259" key="3">
    <source>
        <dbReference type="PROSITE" id="PS51186"/>
    </source>
</evidence>
<name>A0A7T5EN55_9BACL</name>
<dbReference type="CDD" id="cd04301">
    <property type="entry name" value="NAT_SF"/>
    <property type="match status" value="1"/>
</dbReference>
<dbReference type="PANTHER" id="PTHR43877:SF2">
    <property type="entry name" value="AMINOALKYLPHOSPHONATE N-ACETYLTRANSFERASE-RELATED"/>
    <property type="match status" value="1"/>
</dbReference>
<dbReference type="RefSeq" id="WP_198829200.1">
    <property type="nucleotide sequence ID" value="NZ_CP066308.1"/>
</dbReference>
<dbReference type="Gene3D" id="3.40.630.30">
    <property type="match status" value="1"/>
</dbReference>
<keyword evidence="1 4" id="KW-0808">Transferase</keyword>
<sequence>MNKLNSEQTEKPAAPSSSLYTLQRVETEQQLRDALSVRRAVFIVEQQVPEAIEIDEHDRIGSGTAHFVAYREGQPVGASRLRPYAPGTGKVERVAVASSERGTGLGRLLMQVLEESAQKLGYQKLKLNAQTHAQRFYEKLGYHPVGPLFEEAGIEHVSMEKSLTDTSN</sequence>
<proteinExistence type="predicted"/>
<dbReference type="EMBL" id="CP066308">
    <property type="protein sequence ID" value="QQE75679.1"/>
    <property type="molecule type" value="Genomic_DNA"/>
</dbReference>
<dbReference type="KEGG" id="bcop:JD108_07300"/>
<evidence type="ECO:0000313" key="6">
    <source>
        <dbReference type="Proteomes" id="UP000595847"/>
    </source>
</evidence>
<dbReference type="PROSITE" id="PS51186">
    <property type="entry name" value="GNAT"/>
    <property type="match status" value="1"/>
</dbReference>
<dbReference type="Proteomes" id="UP000677234">
    <property type="component" value="Chromosome"/>
</dbReference>
<dbReference type="EMBL" id="CP073708">
    <property type="protein sequence ID" value="QUO42705.1"/>
    <property type="molecule type" value="Genomic_DNA"/>
</dbReference>